<evidence type="ECO:0000259" key="7">
    <source>
        <dbReference type="Pfam" id="PF12698"/>
    </source>
</evidence>
<dbReference type="EMBL" id="JPVP01000054">
    <property type="protein sequence ID" value="KGR85478.1"/>
    <property type="molecule type" value="Genomic_DNA"/>
</dbReference>
<dbReference type="InterPro" id="IPR017500">
    <property type="entry name" value="Phage_infect_YhgE_N"/>
</dbReference>
<keyword evidence="5" id="KW-0175">Coiled coil</keyword>
<dbReference type="STRING" id="1220589.CD32_09695"/>
<evidence type="ECO:0000256" key="3">
    <source>
        <dbReference type="ARBA" id="ARBA00022989"/>
    </source>
</evidence>
<evidence type="ECO:0000313" key="9">
    <source>
        <dbReference type="Proteomes" id="UP000030437"/>
    </source>
</evidence>
<dbReference type="InterPro" id="IPR023908">
    <property type="entry name" value="xxxLxxG_rpt"/>
</dbReference>
<dbReference type="NCBIfam" id="TIGR03057">
    <property type="entry name" value="xxxLxxG_by_4"/>
    <property type="match status" value="1"/>
</dbReference>
<evidence type="ECO:0000256" key="4">
    <source>
        <dbReference type="ARBA" id="ARBA00023136"/>
    </source>
</evidence>
<protein>
    <submittedName>
        <fullName evidence="8">Phage infection protein</fullName>
    </submittedName>
</protein>
<dbReference type="Gene3D" id="3.40.1710.10">
    <property type="entry name" value="abc type-2 transporter like domain"/>
    <property type="match status" value="1"/>
</dbReference>
<dbReference type="NCBIfam" id="TIGR03062">
    <property type="entry name" value="pip_yhgE_Cterm"/>
    <property type="match status" value="1"/>
</dbReference>
<dbReference type="Pfam" id="PF12698">
    <property type="entry name" value="ABC2_membrane_3"/>
    <property type="match status" value="1"/>
</dbReference>
<feature type="transmembrane region" description="Helical" evidence="6">
    <location>
        <begin position="21"/>
        <end position="43"/>
    </location>
</feature>
<evidence type="ECO:0000256" key="5">
    <source>
        <dbReference type="SAM" id="Coils"/>
    </source>
</evidence>
<evidence type="ECO:0000313" key="8">
    <source>
        <dbReference type="EMBL" id="KGR85478.1"/>
    </source>
</evidence>
<dbReference type="AlphaFoldDB" id="A0A0A3IRG9"/>
<dbReference type="eggNOG" id="COG1511">
    <property type="taxonomic scope" value="Bacteria"/>
</dbReference>
<keyword evidence="4 6" id="KW-0472">Membrane</keyword>
<feature type="transmembrane region" description="Helical" evidence="6">
    <location>
        <begin position="548"/>
        <end position="570"/>
    </location>
</feature>
<keyword evidence="2 6" id="KW-0812">Transmembrane</keyword>
<dbReference type="PANTHER" id="PTHR43077:SF5">
    <property type="entry name" value="PHAGE INFECTION PROTEIN"/>
    <property type="match status" value="1"/>
</dbReference>
<keyword evidence="3 6" id="KW-1133">Transmembrane helix</keyword>
<dbReference type="RefSeq" id="WP_036153926.1">
    <property type="nucleotide sequence ID" value="NZ_AVCX01000007.1"/>
</dbReference>
<proteinExistence type="predicted"/>
<feature type="transmembrane region" description="Helical" evidence="6">
    <location>
        <begin position="518"/>
        <end position="542"/>
    </location>
</feature>
<dbReference type="PANTHER" id="PTHR43077">
    <property type="entry name" value="TRANSPORT PERMEASE YVFS-RELATED"/>
    <property type="match status" value="1"/>
</dbReference>
<feature type="transmembrane region" description="Helical" evidence="6">
    <location>
        <begin position="577"/>
        <end position="594"/>
    </location>
</feature>
<feature type="coiled-coil region" evidence="5">
    <location>
        <begin position="287"/>
        <end position="314"/>
    </location>
</feature>
<name>A0A0A3IRG9_9BACI</name>
<comment type="subcellular location">
    <subcellularLocation>
        <location evidence="1">Membrane</location>
        <topology evidence="1">Multi-pass membrane protein</topology>
    </subcellularLocation>
</comment>
<dbReference type="OrthoDB" id="9811483at2"/>
<reference evidence="8 9" key="1">
    <citation type="submission" date="2014-02" db="EMBL/GenBank/DDBJ databases">
        <title>Draft genome sequence of Lysinibacillus odysseyi NBRC 100172.</title>
        <authorList>
            <person name="Zhang F."/>
            <person name="Wang G."/>
            <person name="Zhang L."/>
        </authorList>
    </citation>
    <scope>NUCLEOTIDE SEQUENCE [LARGE SCALE GENOMIC DNA]</scope>
    <source>
        <strain evidence="8 9">NBRC 100172</strain>
    </source>
</reference>
<sequence>MKGLKLVFQDLGAIWKHKHGRIALIFLTLVPLIYAGFFLAGYWDPYGQLDKLPVAVVNLDEGAAIDDESLHIGDDFVDELKKSNELNFQFVSDYTAQKGLKAGDYYMVIKIPKDFSKNIATVMDKTPKPAKLFYEVNPGKNYVASQISTTAVEKMKAKLNANITKFYSETILTKFHDVSTGFTEAGNGAQKLYSGTVDAQNGSGQLTDGIQRLDEGAQKLQTGSTELSAGQKSLSTGVNALTAGSNSLYTGLQQLTEGERSLQSGMNQVSQGVTNWSAGNAKLAQGQEQAATTAKNLEEQLTQYVKEHPEAEQDQKLQQILALSQALSAAQTNLKAGQEQTDAAAKEIAAGQTSLQTGMETFGEKIAQATEGAKQLHEGTTEFAGGFTKWMTGYAALNTGITTLADGISQESNGLTDLQNGLSSLAAGSNKLAANLNEAAEKTSTLQSNDSTTTMFAQPIKLVASDLSDVPNYGTGIAPYFLSLALFVGGIMAANILPLGRRELLKVTGTVHFINKLGLVYVVGLIQTIIVDLIVLFGFKLAVASVPLFILSSMVISLTFMTFILMLIILFGNLGKLLAVTLLVFQLATCGGTFPGELGNPVLAKIGGVLPMAHSLKSFQEVISLGGWSNLVTQGGILLIYLLLAFSIGWITSHIQHKESSAAETAE</sequence>
<comment type="caution">
    <text evidence="8">The sequence shown here is derived from an EMBL/GenBank/DDBJ whole genome shotgun (WGS) entry which is preliminary data.</text>
</comment>
<feature type="domain" description="ABC-2 type transporter transmembrane" evidence="7">
    <location>
        <begin position="24"/>
        <end position="651"/>
    </location>
</feature>
<dbReference type="InterPro" id="IPR013525">
    <property type="entry name" value="ABC2_TM"/>
</dbReference>
<evidence type="ECO:0000256" key="6">
    <source>
        <dbReference type="SAM" id="Phobius"/>
    </source>
</evidence>
<evidence type="ECO:0000256" key="1">
    <source>
        <dbReference type="ARBA" id="ARBA00004141"/>
    </source>
</evidence>
<keyword evidence="9" id="KW-1185">Reference proteome</keyword>
<feature type="transmembrane region" description="Helical" evidence="6">
    <location>
        <begin position="477"/>
        <end position="497"/>
    </location>
</feature>
<accession>A0A0A3IRG9</accession>
<evidence type="ECO:0000256" key="2">
    <source>
        <dbReference type="ARBA" id="ARBA00022692"/>
    </source>
</evidence>
<organism evidence="8 9">
    <name type="scientific">Lysinibacillus odysseyi 34hs-1 = NBRC 100172</name>
    <dbReference type="NCBI Taxonomy" id="1220589"/>
    <lineage>
        <taxon>Bacteria</taxon>
        <taxon>Bacillati</taxon>
        <taxon>Bacillota</taxon>
        <taxon>Bacilli</taxon>
        <taxon>Bacillales</taxon>
        <taxon>Bacillaceae</taxon>
        <taxon>Lysinibacillus</taxon>
    </lineage>
</organism>
<dbReference type="InterPro" id="IPR017501">
    <property type="entry name" value="Phage_infect_YhgE_C"/>
</dbReference>
<dbReference type="InterPro" id="IPR051328">
    <property type="entry name" value="T7SS_ABC-Transporter"/>
</dbReference>
<dbReference type="GO" id="GO:0016020">
    <property type="term" value="C:membrane"/>
    <property type="evidence" value="ECO:0007669"/>
    <property type="project" value="UniProtKB-SubCell"/>
</dbReference>
<dbReference type="SUPFAM" id="SSF58104">
    <property type="entry name" value="Methyl-accepting chemotaxis protein (MCP) signaling domain"/>
    <property type="match status" value="1"/>
</dbReference>
<dbReference type="Gene3D" id="1.10.287.950">
    <property type="entry name" value="Methyl-accepting chemotaxis protein"/>
    <property type="match status" value="1"/>
</dbReference>
<gene>
    <name evidence="8" type="ORF">CD32_09695</name>
</gene>
<dbReference type="GO" id="GO:0140359">
    <property type="term" value="F:ABC-type transporter activity"/>
    <property type="evidence" value="ECO:0007669"/>
    <property type="project" value="InterPro"/>
</dbReference>
<dbReference type="NCBIfam" id="TIGR03061">
    <property type="entry name" value="pip_yhgE_Nterm"/>
    <property type="match status" value="1"/>
</dbReference>
<feature type="transmembrane region" description="Helical" evidence="6">
    <location>
        <begin position="631"/>
        <end position="651"/>
    </location>
</feature>
<dbReference type="Proteomes" id="UP000030437">
    <property type="component" value="Unassembled WGS sequence"/>
</dbReference>